<feature type="transmembrane region" description="Helical" evidence="2">
    <location>
        <begin position="648"/>
        <end position="672"/>
    </location>
</feature>
<keyword evidence="2" id="KW-0812">Transmembrane</keyword>
<evidence type="ECO:0000313" key="5">
    <source>
        <dbReference type="Proteomes" id="UP000191931"/>
    </source>
</evidence>
<feature type="domain" description="SH3b" evidence="3">
    <location>
        <begin position="860"/>
        <end position="907"/>
    </location>
</feature>
<keyword evidence="5" id="KW-1185">Reference proteome</keyword>
<dbReference type="Pfam" id="PF13584">
    <property type="entry name" value="BatD"/>
    <property type="match status" value="3"/>
</dbReference>
<dbReference type="RefSeq" id="WP_080808670.1">
    <property type="nucleotide sequence ID" value="NZ_LT828562.1"/>
</dbReference>
<dbReference type="Proteomes" id="UP000191931">
    <property type="component" value="Unassembled WGS sequence"/>
</dbReference>
<keyword evidence="2" id="KW-0472">Membrane</keyword>
<dbReference type="SUPFAM" id="SSF48452">
    <property type="entry name" value="TPR-like"/>
    <property type="match status" value="1"/>
</dbReference>
<name>A0A1W1HDS8_9BACT</name>
<evidence type="ECO:0000256" key="1">
    <source>
        <dbReference type="PROSITE-ProRule" id="PRU00339"/>
    </source>
</evidence>
<feature type="transmembrane region" description="Helical" evidence="2">
    <location>
        <begin position="495"/>
        <end position="514"/>
    </location>
</feature>
<dbReference type="InterPro" id="IPR019734">
    <property type="entry name" value="TPR_rpt"/>
</dbReference>
<evidence type="ECO:0000259" key="3">
    <source>
        <dbReference type="Pfam" id="PF08239"/>
    </source>
</evidence>
<dbReference type="STRING" id="1246637.MTBBW1_2300010"/>
<accession>A0A1W1HDS8</accession>
<dbReference type="PANTHER" id="PTHR40940">
    <property type="entry name" value="PROTEIN BATD-RELATED"/>
    <property type="match status" value="1"/>
</dbReference>
<dbReference type="OrthoDB" id="5409140at2"/>
<feature type="transmembrane region" description="Helical" evidence="2">
    <location>
        <begin position="795"/>
        <end position="813"/>
    </location>
</feature>
<reference evidence="4 5" key="1">
    <citation type="submission" date="2017-03" db="EMBL/GenBank/DDBJ databases">
        <authorList>
            <person name="Afonso C.L."/>
            <person name="Miller P.J."/>
            <person name="Scott M.A."/>
            <person name="Spackman E."/>
            <person name="Goraichik I."/>
            <person name="Dimitrov K.M."/>
            <person name="Suarez D.L."/>
            <person name="Swayne D.E."/>
        </authorList>
    </citation>
    <scope>NUCLEOTIDE SEQUENCE [LARGE SCALE GENOMIC DNA]</scope>
    <source>
        <strain evidence="4">PRJEB14757</strain>
    </source>
</reference>
<evidence type="ECO:0000313" key="4">
    <source>
        <dbReference type="EMBL" id="SLM30538.1"/>
    </source>
</evidence>
<dbReference type="InterPro" id="IPR003646">
    <property type="entry name" value="SH3-like_bac-type"/>
</dbReference>
<keyword evidence="2" id="KW-1133">Transmembrane helix</keyword>
<gene>
    <name evidence="4" type="ORF">MTBBW1_2300010</name>
</gene>
<sequence length="912" mass="100796">MGLEVSVIISKAAELPLLRGGQRLGVAASAGFFTSYQKLFFQSLTVPLTCLLICLLMPLNLFAFSVTAQVDRNRISINDSVVLKVVFNDGEGEVDTSVIKDFRIIGRSSSSNISIVNGKYSKSITAIYQLLPKRQGKLLIPPLKIVHEKNIYTTNPITIEVLAGNVTSGASKDIFVEAGISDTSLFIGQQAVYQLRLYSAVRYSNAALQQPSFKGFTAKEAGSRKNYQETINGRVYNVIAINYVLIPEVAGEMEIEPAVITCEVAVKGRGRDPFDDPFFSNNFFSFGRTEPRRVATLPISVKVEPLPPYTDSNVLFSGVVGKIDVSAELDRSHIKVGESVTLTITLSGEGNLMDAPVPDITLGSELKVYEDSPVEEIELTPDGYVGKKVFKKAIVPLKQGTYSVEPVDLSFFSVEDRQYKVVTTSPLTIDVEPEDINSGIAGNSNGNNFSDSINSSMEDKFSSGLAMERKSVEFTGKDILSLKEDNDVWRSKKRLPISIFVMLFFLPCLLFYFVKMLSLFFKKEISVSTALNRKTDDYLAHAKKMLVFQQKESAGDNRRSVADGNDNGGDFFKALHGAIVAKVLSRVGTRGESLTFSEVEKILIDTGAPSDLSDNVNSLIAEIESARYGGKDNDNEYRAVLYMRTLKIVQMLGIAIVISLSSLLLSQGVLFAEEPVKIIDSTLSEDECGRYFFEGVDAYKQGRYDDAAEKFSSIARSGVDNPYLYYNIGNAFLKAGKTGHAILWYERAKKEEPLDPDLRFNLEYAKGFVKDKLEPTGFDISGIFFFWKGYLPAEGLKYFAIILSFGFFVYSTLRTLRGKRILTLAGKFLFVLWILAGSTVFYDYYSSNAKGQAVIIAPEVSVRSGTSSDATELFVLHAGTRVKVSKIRDGYLKIHFSKDKIGWVSSEDAEVI</sequence>
<dbReference type="InterPro" id="IPR011990">
    <property type="entry name" value="TPR-like_helical_dom_sf"/>
</dbReference>
<keyword evidence="1" id="KW-0802">TPR repeat</keyword>
<dbReference type="EMBL" id="FWEV01000147">
    <property type="protein sequence ID" value="SLM30538.1"/>
    <property type="molecule type" value="Genomic_DNA"/>
</dbReference>
<evidence type="ECO:0000256" key="2">
    <source>
        <dbReference type="SAM" id="Phobius"/>
    </source>
</evidence>
<dbReference type="Pfam" id="PF13432">
    <property type="entry name" value="TPR_16"/>
    <property type="match status" value="1"/>
</dbReference>
<proteinExistence type="predicted"/>
<dbReference type="AlphaFoldDB" id="A0A1W1HDS8"/>
<dbReference type="Gene3D" id="1.25.40.10">
    <property type="entry name" value="Tetratricopeptide repeat domain"/>
    <property type="match status" value="1"/>
</dbReference>
<protein>
    <recommendedName>
        <fullName evidence="3">SH3b domain-containing protein</fullName>
    </recommendedName>
</protein>
<dbReference type="PROSITE" id="PS50005">
    <property type="entry name" value="TPR"/>
    <property type="match status" value="1"/>
</dbReference>
<dbReference type="Gene3D" id="2.30.30.40">
    <property type="entry name" value="SH3 Domains"/>
    <property type="match status" value="1"/>
</dbReference>
<dbReference type="Pfam" id="PF08239">
    <property type="entry name" value="SH3_3"/>
    <property type="match status" value="1"/>
</dbReference>
<dbReference type="PANTHER" id="PTHR40940:SF2">
    <property type="entry name" value="BATD"/>
    <property type="match status" value="1"/>
</dbReference>
<organism evidence="4 5">
    <name type="scientific">Desulfamplus magnetovallimortis</name>
    <dbReference type="NCBI Taxonomy" id="1246637"/>
    <lineage>
        <taxon>Bacteria</taxon>
        <taxon>Pseudomonadati</taxon>
        <taxon>Thermodesulfobacteriota</taxon>
        <taxon>Desulfobacteria</taxon>
        <taxon>Desulfobacterales</taxon>
        <taxon>Desulfobacteraceae</taxon>
        <taxon>Desulfamplus</taxon>
    </lineage>
</organism>
<feature type="repeat" description="TPR" evidence="1">
    <location>
        <begin position="722"/>
        <end position="755"/>
    </location>
</feature>
<dbReference type="InterPro" id="IPR025738">
    <property type="entry name" value="BatD"/>
</dbReference>
<feature type="transmembrane region" description="Helical" evidence="2">
    <location>
        <begin position="825"/>
        <end position="845"/>
    </location>
</feature>